<organism evidence="3 4">
    <name type="scientific">Anseranas semipalmata</name>
    <name type="common">Magpie goose</name>
    <name type="synonym">Anas semipalmata</name>
    <dbReference type="NCBI Taxonomy" id="8851"/>
    <lineage>
        <taxon>Eukaryota</taxon>
        <taxon>Metazoa</taxon>
        <taxon>Chordata</taxon>
        <taxon>Craniata</taxon>
        <taxon>Vertebrata</taxon>
        <taxon>Euteleostomi</taxon>
        <taxon>Archelosauria</taxon>
        <taxon>Archosauria</taxon>
        <taxon>Dinosauria</taxon>
        <taxon>Saurischia</taxon>
        <taxon>Theropoda</taxon>
        <taxon>Coelurosauria</taxon>
        <taxon>Aves</taxon>
        <taxon>Neognathae</taxon>
        <taxon>Galloanserae</taxon>
        <taxon>Anseriformes</taxon>
        <taxon>Anseranatidae</taxon>
        <taxon>Anseranas</taxon>
    </lineage>
</organism>
<dbReference type="PROSITE" id="PS50003">
    <property type="entry name" value="PH_DOMAIN"/>
    <property type="match status" value="1"/>
</dbReference>
<protein>
    <submittedName>
        <fullName evidence="3">NIBL2 protein</fullName>
    </submittedName>
</protein>
<keyword evidence="4" id="KW-1185">Reference proteome</keyword>
<dbReference type="Proteomes" id="UP000567872">
    <property type="component" value="Unassembled WGS sequence"/>
</dbReference>
<reference evidence="3 4" key="1">
    <citation type="submission" date="2019-09" db="EMBL/GenBank/DDBJ databases">
        <title>Bird 10,000 Genomes (B10K) Project - Family phase.</title>
        <authorList>
            <person name="Zhang G."/>
        </authorList>
    </citation>
    <scope>NUCLEOTIDE SEQUENCE [LARGE SCALE GENOMIC DNA]</scope>
    <source>
        <strain evidence="3">B10K-DU-001-57</strain>
        <tissue evidence="3">Muscle</tissue>
    </source>
</reference>
<dbReference type="CDD" id="cd23949">
    <property type="entry name" value="Niban-like"/>
    <property type="match status" value="1"/>
</dbReference>
<dbReference type="InterPro" id="IPR059060">
    <property type="entry name" value="Niban_1/2/3_dom"/>
</dbReference>
<dbReference type="InterPro" id="IPR026088">
    <property type="entry name" value="Niban-like"/>
</dbReference>
<proteinExistence type="inferred from homology"/>
<evidence type="ECO:0000256" key="1">
    <source>
        <dbReference type="ARBA" id="ARBA00010251"/>
    </source>
</evidence>
<dbReference type="PANTHER" id="PTHR14392:SF4">
    <property type="entry name" value="PROTEIN NIBAN 3"/>
    <property type="match status" value="1"/>
</dbReference>
<dbReference type="PANTHER" id="PTHR14392">
    <property type="entry name" value="NIBAN FAMILY MEMBER"/>
    <property type="match status" value="1"/>
</dbReference>
<feature type="non-terminal residue" evidence="3">
    <location>
        <position position="1"/>
    </location>
</feature>
<dbReference type="AlphaFoldDB" id="A0A7K9V8H4"/>
<dbReference type="SMART" id="SM00233">
    <property type="entry name" value="PH"/>
    <property type="match status" value="1"/>
</dbReference>
<dbReference type="Pfam" id="PF26086">
    <property type="entry name" value="Niban2"/>
    <property type="match status" value="1"/>
</dbReference>
<comment type="similarity">
    <text evidence="1">Belongs to the Niban family.</text>
</comment>
<comment type="caution">
    <text evidence="3">The sequence shown here is derived from an EMBL/GenBank/DDBJ whole genome shotgun (WGS) entry which is preliminary data.</text>
</comment>
<dbReference type="InterPro" id="IPR001849">
    <property type="entry name" value="PH_domain"/>
</dbReference>
<feature type="domain" description="PH" evidence="2">
    <location>
        <begin position="21"/>
        <end position="146"/>
    </location>
</feature>
<dbReference type="OrthoDB" id="9412522at2759"/>
<feature type="non-terminal residue" evidence="3">
    <location>
        <position position="535"/>
    </location>
</feature>
<evidence type="ECO:0000313" key="3">
    <source>
        <dbReference type="EMBL" id="NXI68423.1"/>
    </source>
</evidence>
<dbReference type="Gene3D" id="2.30.29.30">
    <property type="entry name" value="Pleckstrin-homology domain (PH domain)/Phosphotyrosine-binding domain (PTB)"/>
    <property type="match status" value="1"/>
</dbReference>
<dbReference type="InterPro" id="IPR011993">
    <property type="entry name" value="PH-like_dom_sf"/>
</dbReference>
<evidence type="ECO:0000313" key="4">
    <source>
        <dbReference type="Proteomes" id="UP000567872"/>
    </source>
</evidence>
<gene>
    <name evidence="3" type="primary">Fam129c</name>
    <name evidence="3" type="ORF">ANSSEM_R15935</name>
</gene>
<dbReference type="EMBL" id="VXAA01003927">
    <property type="protein sequence ID" value="NXI68423.1"/>
    <property type="molecule type" value="Genomic_DNA"/>
</dbReference>
<accession>A0A7K9V8H4</accession>
<dbReference type="Pfam" id="PF26089">
    <property type="entry name" value="PH_Niban2"/>
    <property type="match status" value="1"/>
</dbReference>
<sequence>SAEVCSLALLSCPQTQRPPDATLHDGFLSRYDGDSRSWQDNYFVLLGDFTLEWFESKEALRKGCEPSGSTALSGYRLVPSLREYAELLGGLCQGLAGNSPCCSPVADPPGRFLLFLFHPFRKHLCLCANSAGSQRAWESALGDGIRCHSTELQRRDPLEAEAFLEAVRFYRQERGRYGAEDLLLGLEPEILTNVLMEDLLPTLRSRVLPAIGGARSRRTQLWLQFLQEAYSLVLGQISSDLKAFQREKEKLRIQLEKKIRPDLDQMLTLKDQIASNLQAVVRSPAESCCGQGVEPHLDCALEELMRPISSGAEEVRSLFAQRVDEMVGIVGSAPGAVLQRELLTLGRISWKPELMRPCYEKADLYKESLHGLKERFGFCGVTSLVLGAQNLMQQLMQNAAYTFQQLSEQHLSQAMKYDQVTQMLGKVKDRVLKKFDYDSSSARKQFAQEWLVRIFLPFLLKHLESRCKLELPKYESYVFADFSGIINVENIYEEMVLAVLLQAVSRGKELCSPGTTRLIDGERFFAVCTGRNIPA</sequence>
<evidence type="ECO:0000259" key="2">
    <source>
        <dbReference type="PROSITE" id="PS50003"/>
    </source>
</evidence>
<name>A0A7K9V8H4_ANSSE</name>
<dbReference type="SUPFAM" id="SSF50729">
    <property type="entry name" value="PH domain-like"/>
    <property type="match status" value="1"/>
</dbReference>